<dbReference type="AlphaFoldDB" id="M3AQ85"/>
<proteinExistence type="predicted"/>
<dbReference type="Proteomes" id="UP000016932">
    <property type="component" value="Unassembled WGS sequence"/>
</dbReference>
<dbReference type="VEuPathDB" id="FungiDB:MYCFIDRAFT_116419"/>
<feature type="non-terminal residue" evidence="1">
    <location>
        <position position="487"/>
    </location>
</feature>
<dbReference type="HOGENOM" id="CLU_018249_0_0_1"/>
<evidence type="ECO:0008006" key="3">
    <source>
        <dbReference type="Google" id="ProtNLM"/>
    </source>
</evidence>
<evidence type="ECO:0000313" key="1">
    <source>
        <dbReference type="EMBL" id="EME86751.1"/>
    </source>
</evidence>
<dbReference type="PANTHER" id="PTHR35340:SF5">
    <property type="entry name" value="ASST-DOMAIN-CONTAINING PROTEIN"/>
    <property type="match status" value="1"/>
</dbReference>
<dbReference type="STRING" id="383855.M3AQ85"/>
<keyword evidence="2" id="KW-1185">Reference proteome</keyword>
<dbReference type="GeneID" id="19330312"/>
<dbReference type="RefSeq" id="XP_007923917.1">
    <property type="nucleotide sequence ID" value="XM_007925726.1"/>
</dbReference>
<dbReference type="EMBL" id="KB446556">
    <property type="protein sequence ID" value="EME86751.1"/>
    <property type="molecule type" value="Genomic_DNA"/>
</dbReference>
<reference evidence="1 2" key="1">
    <citation type="journal article" date="2012" name="PLoS Pathog.">
        <title>Diverse lifestyles and strategies of plant pathogenesis encoded in the genomes of eighteen Dothideomycetes fungi.</title>
        <authorList>
            <person name="Ohm R.A."/>
            <person name="Feau N."/>
            <person name="Henrissat B."/>
            <person name="Schoch C.L."/>
            <person name="Horwitz B.A."/>
            <person name="Barry K.W."/>
            <person name="Condon B.J."/>
            <person name="Copeland A.C."/>
            <person name="Dhillon B."/>
            <person name="Glaser F."/>
            <person name="Hesse C.N."/>
            <person name="Kosti I."/>
            <person name="LaButti K."/>
            <person name="Lindquist E.A."/>
            <person name="Lucas S."/>
            <person name="Salamov A.A."/>
            <person name="Bradshaw R.E."/>
            <person name="Ciuffetti L."/>
            <person name="Hamelin R.C."/>
            <person name="Kema G.H.J."/>
            <person name="Lawrence C."/>
            <person name="Scott J.A."/>
            <person name="Spatafora J.W."/>
            <person name="Turgeon B.G."/>
            <person name="de Wit P.J.G.M."/>
            <person name="Zhong S."/>
            <person name="Goodwin S.B."/>
            <person name="Grigoriev I.V."/>
        </authorList>
    </citation>
    <scope>NUCLEOTIDE SEQUENCE [LARGE SCALE GENOMIC DNA]</scope>
    <source>
        <strain evidence="1 2">CIRAD86</strain>
    </source>
</reference>
<dbReference type="Pfam" id="PF14269">
    <property type="entry name" value="Arylsulfotran_2"/>
    <property type="match status" value="1"/>
</dbReference>
<dbReference type="InterPro" id="IPR053143">
    <property type="entry name" value="Arylsulfate_ST"/>
</dbReference>
<dbReference type="eggNOG" id="ENOG502QPU9">
    <property type="taxonomic scope" value="Eukaryota"/>
</dbReference>
<dbReference type="InterPro" id="IPR039535">
    <property type="entry name" value="ASST-like"/>
</dbReference>
<organism evidence="1 2">
    <name type="scientific">Pseudocercospora fijiensis (strain CIRAD86)</name>
    <name type="common">Black leaf streak disease fungus</name>
    <name type="synonym">Mycosphaerella fijiensis</name>
    <dbReference type="NCBI Taxonomy" id="383855"/>
    <lineage>
        <taxon>Eukaryota</taxon>
        <taxon>Fungi</taxon>
        <taxon>Dikarya</taxon>
        <taxon>Ascomycota</taxon>
        <taxon>Pezizomycotina</taxon>
        <taxon>Dothideomycetes</taxon>
        <taxon>Dothideomycetidae</taxon>
        <taxon>Mycosphaerellales</taxon>
        <taxon>Mycosphaerellaceae</taxon>
        <taxon>Pseudocercospora</taxon>
    </lineage>
</organism>
<protein>
    <recommendedName>
        <fullName evidence="3">ASST-domain-containing protein</fullName>
    </recommendedName>
</protein>
<feature type="non-terminal residue" evidence="1">
    <location>
        <position position="1"/>
    </location>
</feature>
<gene>
    <name evidence="1" type="ORF">MYCFIDRAFT_116419</name>
</gene>
<accession>M3AQ85</accession>
<name>M3AQ85_PSEFD</name>
<dbReference type="OrthoDB" id="5427350at2759"/>
<dbReference type="PANTHER" id="PTHR35340">
    <property type="entry name" value="PQQ ENZYME REPEAT PROTEIN-RELATED"/>
    <property type="match status" value="1"/>
</dbReference>
<sequence>ADEAPFHANSQYNNAELGKYVTQTFKSNPHVTAVPVVNFMKPFTNCDDGSYLFIAPRGTVAESTPMILDITGSPVWASTKRYGEVYNLQVQSYKGSPYLTFWGGNDAVGGHGIGEYLMLDQRYNQRYSIKAANGLGADLHAFALTEDGTALISIYAKKATDVDSVVGHHREGWIWDSIFQELDIETGEAIFEWRASEHIDVSKSYTDINEATEDAPWDVYHINSVEKDAEGNYLISIRFLRAILYIDGKTGDVLWQLGGKDNSFTDLSSGDATTSLGQHDAHWHIKDGKKFITFFDNRADWFQSISQESFGKRIELNLSSMTARLDHAFSDPLTKILSTSQGSYQTLPNNHVLLGYGFNGAMAEFSEQGELLCDAYFQPSSTFGSGDVQSYRNLKFNWTAYPGDSPLLVFEGEVLFFSWNGATEVVTWLLLGNEYREELLQSRAVEDAIVVPKMGFETRYPVLEGDGVKRFVRVVALDKEGRSLGTS</sequence>
<dbReference type="KEGG" id="pfj:MYCFIDRAFT_116419"/>
<evidence type="ECO:0000313" key="2">
    <source>
        <dbReference type="Proteomes" id="UP000016932"/>
    </source>
</evidence>